<keyword evidence="2" id="KW-1185">Reference proteome</keyword>
<gene>
    <name evidence="1" type="ORF">Amac_089430</name>
</gene>
<sequence>MEPGKTREDYNGRLVFGGGREVYFSKHYDDDGGAFVQIRGGYPGC</sequence>
<name>A0A5M3X3Y8_9ACTN</name>
<proteinExistence type="predicted"/>
<evidence type="ECO:0000313" key="1">
    <source>
        <dbReference type="EMBL" id="GES15346.1"/>
    </source>
</evidence>
<dbReference type="Proteomes" id="UP000331127">
    <property type="component" value="Unassembled WGS sequence"/>
</dbReference>
<organism evidence="1 2">
    <name type="scientific">Acrocarpospora macrocephala</name>
    <dbReference type="NCBI Taxonomy" id="150177"/>
    <lineage>
        <taxon>Bacteria</taxon>
        <taxon>Bacillati</taxon>
        <taxon>Actinomycetota</taxon>
        <taxon>Actinomycetes</taxon>
        <taxon>Streptosporangiales</taxon>
        <taxon>Streptosporangiaceae</taxon>
        <taxon>Acrocarpospora</taxon>
    </lineage>
</organism>
<dbReference type="AlphaFoldDB" id="A0A5M3X3Y8"/>
<dbReference type="EMBL" id="BLAE01000074">
    <property type="protein sequence ID" value="GES15346.1"/>
    <property type="molecule type" value="Genomic_DNA"/>
</dbReference>
<reference evidence="1 2" key="1">
    <citation type="submission" date="2019-10" db="EMBL/GenBank/DDBJ databases">
        <title>Whole genome shotgun sequence of Acrocarpospora macrocephala NBRC 16266.</title>
        <authorList>
            <person name="Ichikawa N."/>
            <person name="Kimura A."/>
            <person name="Kitahashi Y."/>
            <person name="Komaki H."/>
            <person name="Oguchi A."/>
        </authorList>
    </citation>
    <scope>NUCLEOTIDE SEQUENCE [LARGE SCALE GENOMIC DNA]</scope>
    <source>
        <strain evidence="1 2">NBRC 16266</strain>
    </source>
</reference>
<accession>A0A5M3X3Y8</accession>
<comment type="caution">
    <text evidence="1">The sequence shown here is derived from an EMBL/GenBank/DDBJ whole genome shotgun (WGS) entry which is preliminary data.</text>
</comment>
<protein>
    <submittedName>
        <fullName evidence="1">Uncharacterized protein</fullName>
    </submittedName>
</protein>
<evidence type="ECO:0000313" key="2">
    <source>
        <dbReference type="Proteomes" id="UP000331127"/>
    </source>
</evidence>